<reference evidence="2 3" key="1">
    <citation type="submission" date="2013-07" db="EMBL/GenBank/DDBJ databases">
        <authorList>
            <person name="Genoscope - CEA"/>
        </authorList>
    </citation>
    <scope>NUCLEOTIDE SEQUENCE [LARGE SCALE GENOMIC DNA]</scope>
    <source>
        <strain evidence="3">FRM16 / DSM 17909</strain>
    </source>
</reference>
<name>A0A068QSG7_9GAMM</name>
<evidence type="ECO:0000256" key="1">
    <source>
        <dbReference type="SAM" id="Phobius"/>
    </source>
</evidence>
<accession>A0A068QSG7</accession>
<keyword evidence="1" id="KW-0472">Membrane</keyword>
<feature type="transmembrane region" description="Helical" evidence="1">
    <location>
        <begin position="6"/>
        <end position="25"/>
    </location>
</feature>
<protein>
    <submittedName>
        <fullName evidence="2">Uncharacterized protein</fullName>
    </submittedName>
</protein>
<keyword evidence="1" id="KW-1133">Transmembrane helix</keyword>
<dbReference type="EMBL" id="FO704550">
    <property type="protein sequence ID" value="CDG16740.1"/>
    <property type="molecule type" value="Genomic_DNA"/>
</dbReference>
<gene>
    <name evidence="2" type="ORF">XDD1_1037</name>
</gene>
<dbReference type="Proteomes" id="UP000032721">
    <property type="component" value="Chromosome"/>
</dbReference>
<dbReference type="HOGENOM" id="CLU_2793109_0_0_6"/>
<keyword evidence="1" id="KW-0812">Transmembrane</keyword>
<dbReference type="KEGG" id="xdo:XDD1_1037"/>
<dbReference type="AlphaFoldDB" id="A0A068QSG7"/>
<evidence type="ECO:0000313" key="3">
    <source>
        <dbReference type="Proteomes" id="UP000032721"/>
    </source>
</evidence>
<evidence type="ECO:0000313" key="2">
    <source>
        <dbReference type="EMBL" id="CDG16740.1"/>
    </source>
</evidence>
<sequence length="68" mass="8293">MSFLVADIITLIYGIIYFYYWKILYFQNWWKIFNFILLTSYFIEFYLLGIADHLHTGCAQKPERTHST</sequence>
<feature type="transmembrane region" description="Helical" evidence="1">
    <location>
        <begin position="32"/>
        <end position="51"/>
    </location>
</feature>
<organism evidence="2 3">
    <name type="scientific">Xenorhabdus doucetiae</name>
    <dbReference type="NCBI Taxonomy" id="351671"/>
    <lineage>
        <taxon>Bacteria</taxon>
        <taxon>Pseudomonadati</taxon>
        <taxon>Pseudomonadota</taxon>
        <taxon>Gammaproteobacteria</taxon>
        <taxon>Enterobacterales</taxon>
        <taxon>Morganellaceae</taxon>
        <taxon>Xenorhabdus</taxon>
    </lineage>
</organism>
<proteinExistence type="predicted"/>